<dbReference type="AlphaFoldDB" id="A0A098GH10"/>
<dbReference type="PANTHER" id="PTHR23539:SF1">
    <property type="entry name" value="MAJOR FACILITATOR SUPERFAMILY (MFS) PROFILE DOMAIN-CONTAINING PROTEIN"/>
    <property type="match status" value="1"/>
</dbReference>
<dbReference type="SUPFAM" id="SSF103473">
    <property type="entry name" value="MFS general substrate transporter"/>
    <property type="match status" value="1"/>
</dbReference>
<dbReference type="RefSeq" id="WP_045099550.1">
    <property type="nucleotide sequence ID" value="NZ_CP020615.1"/>
</dbReference>
<proteinExistence type="predicted"/>
<name>A0A098GH10_LEGMI</name>
<dbReference type="PROSITE" id="PS50850">
    <property type="entry name" value="MFS"/>
    <property type="match status" value="1"/>
</dbReference>
<keyword evidence="3" id="KW-0472">Membrane</keyword>
<dbReference type="PANTHER" id="PTHR23539">
    <property type="entry name" value="MFS TRANSPORTER"/>
    <property type="match status" value="1"/>
</dbReference>
<dbReference type="GO" id="GO:0022857">
    <property type="term" value="F:transmembrane transporter activity"/>
    <property type="evidence" value="ECO:0007669"/>
    <property type="project" value="InterPro"/>
</dbReference>
<dbReference type="Gene3D" id="1.20.1720.10">
    <property type="entry name" value="Multidrug resistance protein D"/>
    <property type="match status" value="1"/>
</dbReference>
<evidence type="ECO:0000256" key="1">
    <source>
        <dbReference type="ARBA" id="ARBA00022692"/>
    </source>
</evidence>
<keyword evidence="1" id="KW-0812">Transmembrane</keyword>
<evidence type="ECO:0000313" key="4">
    <source>
        <dbReference type="EMBL" id="CEG61280.1"/>
    </source>
</evidence>
<evidence type="ECO:0000256" key="2">
    <source>
        <dbReference type="ARBA" id="ARBA00022989"/>
    </source>
</evidence>
<organism evidence="4 5">
    <name type="scientific">Legionella micdadei</name>
    <name type="common">Tatlockia micdadei</name>
    <dbReference type="NCBI Taxonomy" id="451"/>
    <lineage>
        <taxon>Bacteria</taxon>
        <taxon>Pseudomonadati</taxon>
        <taxon>Pseudomonadota</taxon>
        <taxon>Gammaproteobacteria</taxon>
        <taxon>Legionellales</taxon>
        <taxon>Legionellaceae</taxon>
        <taxon>Legionella</taxon>
    </lineage>
</organism>
<dbReference type="HOGENOM" id="CLU_2686552_0_0_6"/>
<dbReference type="InterPro" id="IPR020846">
    <property type="entry name" value="MFS_dom"/>
</dbReference>
<keyword evidence="2" id="KW-1133">Transmembrane helix</keyword>
<gene>
    <name evidence="4" type="ORF">LMI_1995</name>
</gene>
<accession>A0A098GH10</accession>
<protein>
    <submittedName>
        <fullName evidence="4">Uncharacterized protein</fullName>
    </submittedName>
</protein>
<evidence type="ECO:0000256" key="3">
    <source>
        <dbReference type="ARBA" id="ARBA00023136"/>
    </source>
</evidence>
<dbReference type="Proteomes" id="UP000032414">
    <property type="component" value="Chromosome I"/>
</dbReference>
<dbReference type="STRING" id="451.B6N58_06080"/>
<dbReference type="KEGG" id="tmc:LMI_1995"/>
<dbReference type="InterPro" id="IPR036259">
    <property type="entry name" value="MFS_trans_sf"/>
</dbReference>
<evidence type="ECO:0000313" key="5">
    <source>
        <dbReference type="Proteomes" id="UP000032414"/>
    </source>
</evidence>
<dbReference type="EMBL" id="LN614830">
    <property type="protein sequence ID" value="CEG61280.1"/>
    <property type="molecule type" value="Genomic_DNA"/>
</dbReference>
<reference evidence="5" key="1">
    <citation type="submission" date="2014-09" db="EMBL/GenBank/DDBJ databases">
        <authorList>
            <person name="Gomez-Valero L."/>
        </authorList>
    </citation>
    <scope>NUCLEOTIDE SEQUENCE [LARGE SCALE GENOMIC DNA]</scope>
    <source>
        <strain evidence="5">ATCC33218</strain>
    </source>
</reference>
<sequence>MLDGISSGIFGAIALVIVSDLATGTGRFNFLVGVLGLSVGVGSSLGNIIAGCITQLFGFHLGFFSLACLATIGL</sequence>